<evidence type="ECO:0008006" key="6">
    <source>
        <dbReference type="Google" id="ProtNLM"/>
    </source>
</evidence>
<evidence type="ECO:0000313" key="4">
    <source>
        <dbReference type="Proteomes" id="UP000060345"/>
    </source>
</evidence>
<protein>
    <recommendedName>
        <fullName evidence="6">Lipocalin-like domain-containing protein</fullName>
    </recommendedName>
</protein>
<gene>
    <name evidence="2" type="ORF">ADJ77_04460</name>
    <name evidence="3" type="ORF">J5A51_11580</name>
</gene>
<keyword evidence="1" id="KW-0732">Signal</keyword>
<evidence type="ECO:0000313" key="5">
    <source>
        <dbReference type="Proteomes" id="UP000682005"/>
    </source>
</evidence>
<reference evidence="3 5" key="2">
    <citation type="submission" date="2021-03" db="EMBL/GenBank/DDBJ databases">
        <title>Human Oral Microbial Genomes.</title>
        <authorList>
            <person name="Johnston C.D."/>
            <person name="Chen T."/>
            <person name="Dewhirst F.E."/>
        </authorList>
    </citation>
    <scope>NUCLEOTIDE SEQUENCE [LARGE SCALE GENOMIC DNA]</scope>
    <source>
        <strain evidence="3 5">W1435</strain>
    </source>
</reference>
<dbReference type="OrthoDB" id="1082449at2"/>
<keyword evidence="5" id="KW-1185">Reference proteome</keyword>
<feature type="signal peptide" evidence="1">
    <location>
        <begin position="1"/>
        <end position="24"/>
    </location>
</feature>
<dbReference type="EMBL" id="CP072370">
    <property type="protein sequence ID" value="QUB86708.1"/>
    <property type="molecule type" value="Genomic_DNA"/>
</dbReference>
<sequence>MNIVNNKSVLFLIALLFQVFTAKAQSSFNKLYGTYKGSAVTETVATGGGAAFKSQKKFDVVIEKTANDTKLILKDYKLGTYTFEDIVFDNLTVTYQPENKRWKFTFNPLSGDYVNAKGTAYSIQLHGSLIGSNNYIYDNGTIEFTFEIYNKPESKTKNAYKGKNDVAAGIRSVATKNNKDIVYDLHGRRVQDPRKGLYIINGKKVLLNNK</sequence>
<organism evidence="2 4">
    <name type="scientific">Prevotella fusca JCM 17724</name>
    <dbReference type="NCBI Taxonomy" id="1236517"/>
    <lineage>
        <taxon>Bacteria</taxon>
        <taxon>Pseudomonadati</taxon>
        <taxon>Bacteroidota</taxon>
        <taxon>Bacteroidia</taxon>
        <taxon>Bacteroidales</taxon>
        <taxon>Prevotellaceae</taxon>
        <taxon>Prevotella</taxon>
    </lineage>
</organism>
<dbReference type="KEGG" id="pfus:ADJ77_04460"/>
<feature type="chain" id="PRO_5044544492" description="Lipocalin-like domain-containing protein" evidence="1">
    <location>
        <begin position="25"/>
        <end position="210"/>
    </location>
</feature>
<name>A0A0K1NJ10_9BACT</name>
<evidence type="ECO:0000256" key="1">
    <source>
        <dbReference type="SAM" id="SignalP"/>
    </source>
</evidence>
<evidence type="ECO:0000313" key="3">
    <source>
        <dbReference type="EMBL" id="QUB86708.1"/>
    </source>
</evidence>
<dbReference type="EMBL" id="CP012074">
    <property type="protein sequence ID" value="AKU69082.1"/>
    <property type="molecule type" value="Genomic_DNA"/>
</dbReference>
<evidence type="ECO:0000313" key="2">
    <source>
        <dbReference type="EMBL" id="AKU69082.1"/>
    </source>
</evidence>
<accession>A0A0K1NJ10</accession>
<dbReference type="RefSeq" id="WP_025077508.1">
    <property type="nucleotide sequence ID" value="NZ_BAKO01000002.1"/>
</dbReference>
<proteinExistence type="predicted"/>
<dbReference type="Proteomes" id="UP000060345">
    <property type="component" value="Chromosome 1"/>
</dbReference>
<dbReference type="AlphaFoldDB" id="A0A0K1NJ10"/>
<reference evidence="2 4" key="1">
    <citation type="submission" date="2015-07" db="EMBL/GenBank/DDBJ databases">
        <authorList>
            <person name="Noorani M."/>
        </authorList>
    </citation>
    <scope>NUCLEOTIDE SEQUENCE [LARGE SCALE GENOMIC DNA]</scope>
    <source>
        <strain evidence="2 4">W1435</strain>
    </source>
</reference>
<dbReference type="Proteomes" id="UP000682005">
    <property type="component" value="Chromosome 1"/>
</dbReference>